<dbReference type="PIRSF" id="PIRSF006470">
    <property type="entry name" value="DctB"/>
    <property type="match status" value="1"/>
</dbReference>
<evidence type="ECO:0000256" key="5">
    <source>
        <dbReference type="SAM" id="SignalP"/>
    </source>
</evidence>
<dbReference type="STRING" id="545501.BN997_00287"/>
<sequence>MKKTVKILLFTLLTLVLVACGNDTNGDAEGSGDNDETYEWNLGFNTAEDSVRGVAAETFKEIVEEETDGRVSISIYAGETLGSEAEMLEQVNSGALAMQLAGGGGMQNYIPEYSVLALPFMVEDFDEAYAVLDGEIGDELRGLAEEQGFKVLAHTDLGFAQITNNVRPISMPEDLAGVQIRSPEEPTSIEAFTQLGANVSTMAFTEVYMGLQQGVIDGQFNPLDAIYENNIHEVQDYLTLTNHFYYHVNFIMNNDLFNSLDSELQEIVLNAAEEAEKASREYTQEKDEEMLSILEDEFEDIVTDPDLEAFQEAIDYEAFHEFVGGDIIERTQEFLDDYRAN</sequence>
<protein>
    <submittedName>
        <fullName evidence="6">2,3-diketo-L-gulonate-binding periplasmic protein YiaO</fullName>
    </submittedName>
</protein>
<evidence type="ECO:0000256" key="3">
    <source>
        <dbReference type="ARBA" id="ARBA00022448"/>
    </source>
</evidence>
<feature type="signal peptide" evidence="5">
    <location>
        <begin position="1"/>
        <end position="21"/>
    </location>
</feature>
<reference evidence="6 7" key="1">
    <citation type="submission" date="2014-11" db="EMBL/GenBank/DDBJ databases">
        <authorList>
            <person name="Urmite Genomes Urmite Genomes"/>
        </authorList>
    </citation>
    <scope>NUCLEOTIDE SEQUENCE [LARGE SCALE GENOMIC DNA]</scope>
    <source>
        <strain evidence="6 7">Oc5</strain>
    </source>
</reference>
<evidence type="ECO:0000256" key="4">
    <source>
        <dbReference type="ARBA" id="ARBA00022729"/>
    </source>
</evidence>
<dbReference type="PROSITE" id="PS51257">
    <property type="entry name" value="PROKAR_LIPOPROTEIN"/>
    <property type="match status" value="1"/>
</dbReference>
<dbReference type="PANTHER" id="PTHR33376:SF4">
    <property type="entry name" value="SIALIC ACID-BINDING PERIPLASMIC PROTEIN SIAP"/>
    <property type="match status" value="1"/>
</dbReference>
<evidence type="ECO:0000313" key="6">
    <source>
        <dbReference type="EMBL" id="CEI80484.1"/>
    </source>
</evidence>
<dbReference type="GO" id="GO:0055085">
    <property type="term" value="P:transmembrane transport"/>
    <property type="evidence" value="ECO:0007669"/>
    <property type="project" value="InterPro"/>
</dbReference>
<dbReference type="PANTHER" id="PTHR33376">
    <property type="match status" value="1"/>
</dbReference>
<evidence type="ECO:0000313" key="7">
    <source>
        <dbReference type="Proteomes" id="UP000040453"/>
    </source>
</evidence>
<dbReference type="InterPro" id="IPR004682">
    <property type="entry name" value="TRAP_DctP"/>
</dbReference>
<dbReference type="Proteomes" id="UP000040453">
    <property type="component" value="Unassembled WGS sequence"/>
</dbReference>
<dbReference type="Gene3D" id="3.40.190.170">
    <property type="entry name" value="Bacterial extracellular solute-binding protein, family 7"/>
    <property type="match status" value="1"/>
</dbReference>
<feature type="chain" id="PRO_5039451126" evidence="5">
    <location>
        <begin position="22"/>
        <end position="341"/>
    </location>
</feature>
<evidence type="ECO:0000256" key="2">
    <source>
        <dbReference type="ARBA" id="ARBA00009023"/>
    </source>
</evidence>
<evidence type="ECO:0000256" key="1">
    <source>
        <dbReference type="ARBA" id="ARBA00004196"/>
    </source>
</evidence>
<dbReference type="InterPro" id="IPR038404">
    <property type="entry name" value="TRAP_DctP_sf"/>
</dbReference>
<keyword evidence="4 5" id="KW-0732">Signal</keyword>
<accession>A0A0A1MKU7</accession>
<comment type="subcellular location">
    <subcellularLocation>
        <location evidence="1">Cell envelope</location>
    </subcellularLocation>
</comment>
<comment type="similarity">
    <text evidence="2">Belongs to the bacterial solute-binding protein 7 family.</text>
</comment>
<dbReference type="CDD" id="cd13603">
    <property type="entry name" value="PBP2_TRAP_Siap_TeaA_like"/>
    <property type="match status" value="1"/>
</dbReference>
<dbReference type="Pfam" id="PF03480">
    <property type="entry name" value="DctP"/>
    <property type="match status" value="1"/>
</dbReference>
<dbReference type="RefSeq" id="WP_042528980.1">
    <property type="nucleotide sequence ID" value="NZ_CAXOIH010000004.1"/>
</dbReference>
<organism evidence="6 7">
    <name type="scientific">Oceanobacillus oncorhynchi</name>
    <dbReference type="NCBI Taxonomy" id="545501"/>
    <lineage>
        <taxon>Bacteria</taxon>
        <taxon>Bacillati</taxon>
        <taxon>Bacillota</taxon>
        <taxon>Bacilli</taxon>
        <taxon>Bacillales</taxon>
        <taxon>Bacillaceae</taxon>
        <taxon>Oceanobacillus</taxon>
    </lineage>
</organism>
<dbReference type="GO" id="GO:0030288">
    <property type="term" value="C:outer membrane-bounded periplasmic space"/>
    <property type="evidence" value="ECO:0007669"/>
    <property type="project" value="InterPro"/>
</dbReference>
<keyword evidence="7" id="KW-1185">Reference proteome</keyword>
<keyword evidence="3" id="KW-0813">Transport</keyword>
<dbReference type="NCBIfam" id="NF037995">
    <property type="entry name" value="TRAP_S1"/>
    <property type="match status" value="1"/>
</dbReference>
<dbReference type="AlphaFoldDB" id="A0A0A1MKU7"/>
<proteinExistence type="inferred from homology"/>
<dbReference type="EMBL" id="CDGG01000001">
    <property type="protein sequence ID" value="CEI80484.1"/>
    <property type="molecule type" value="Genomic_DNA"/>
</dbReference>
<gene>
    <name evidence="6" type="primary">yiaO_2</name>
    <name evidence="6" type="ORF">BN997_00287</name>
</gene>
<dbReference type="InterPro" id="IPR018389">
    <property type="entry name" value="DctP_fam"/>
</dbReference>
<name>A0A0A1MKU7_9BACI</name>
<dbReference type="NCBIfam" id="TIGR00787">
    <property type="entry name" value="dctP"/>
    <property type="match status" value="1"/>
</dbReference>
<dbReference type="OrthoDB" id="9776801at2"/>